<dbReference type="PANTHER" id="PTHR36482:SF6">
    <property type="entry name" value="JASMONATE-INDUCED PROTEIN HOMOLOG"/>
    <property type="match status" value="1"/>
</dbReference>
<comment type="caution">
    <text evidence="1">The sequence shown here is derived from an EMBL/GenBank/DDBJ whole genome shotgun (WGS) entry which is preliminary data.</text>
</comment>
<keyword evidence="2" id="KW-1185">Reference proteome</keyword>
<protein>
    <submittedName>
        <fullName evidence="1">Uncharacterized protein</fullName>
    </submittedName>
</protein>
<sequence>MCDVKSGTMDENFEKYIKQITDNRVAKADTGGGHVDNTVVTEGYLYNAHKEAHKELHIIDQHHWSGEIDPQWPFRRTLVWRPLNEIITFKHRGRFPAGSVAGVVYADGHGTAARKWLVAFDVYNRKIYVEAGPTGPVDWNTVKVKLDRSTDISEYVDPILEGTAGGYFRENRVYAIFSN</sequence>
<organism evidence="1 2">
    <name type="scientific">Saponaria officinalis</name>
    <name type="common">Common soapwort</name>
    <name type="synonym">Lychnis saponaria</name>
    <dbReference type="NCBI Taxonomy" id="3572"/>
    <lineage>
        <taxon>Eukaryota</taxon>
        <taxon>Viridiplantae</taxon>
        <taxon>Streptophyta</taxon>
        <taxon>Embryophyta</taxon>
        <taxon>Tracheophyta</taxon>
        <taxon>Spermatophyta</taxon>
        <taxon>Magnoliopsida</taxon>
        <taxon>eudicotyledons</taxon>
        <taxon>Gunneridae</taxon>
        <taxon>Pentapetalae</taxon>
        <taxon>Caryophyllales</taxon>
        <taxon>Caryophyllaceae</taxon>
        <taxon>Caryophylleae</taxon>
        <taxon>Saponaria</taxon>
    </lineage>
</organism>
<accession>A0AAW1ILF5</accession>
<dbReference type="PANTHER" id="PTHR36482">
    <property type="entry name" value="OSJNBA0024J22.15 PROTEIN"/>
    <property type="match status" value="1"/>
</dbReference>
<dbReference type="InterPro" id="IPR053085">
    <property type="entry name" value="Jasmonate-induced_protein"/>
</dbReference>
<reference evidence="1" key="1">
    <citation type="submission" date="2024-03" db="EMBL/GenBank/DDBJ databases">
        <title>WGS assembly of Saponaria officinalis var. Norfolk2.</title>
        <authorList>
            <person name="Jenkins J."/>
            <person name="Shu S."/>
            <person name="Grimwood J."/>
            <person name="Barry K."/>
            <person name="Goodstein D."/>
            <person name="Schmutz J."/>
            <person name="Leebens-Mack J."/>
            <person name="Osbourn A."/>
        </authorList>
    </citation>
    <scope>NUCLEOTIDE SEQUENCE [LARGE SCALE GENOMIC DNA]</scope>
    <source>
        <strain evidence="1">JIC</strain>
    </source>
</reference>
<dbReference type="EMBL" id="JBDFQZ010000009">
    <property type="protein sequence ID" value="KAK9690196.1"/>
    <property type="molecule type" value="Genomic_DNA"/>
</dbReference>
<evidence type="ECO:0000313" key="1">
    <source>
        <dbReference type="EMBL" id="KAK9690196.1"/>
    </source>
</evidence>
<dbReference type="AlphaFoldDB" id="A0AAW1ILF5"/>
<evidence type="ECO:0000313" key="2">
    <source>
        <dbReference type="Proteomes" id="UP001443914"/>
    </source>
</evidence>
<dbReference type="Proteomes" id="UP001443914">
    <property type="component" value="Unassembled WGS sequence"/>
</dbReference>
<proteinExistence type="predicted"/>
<gene>
    <name evidence="1" type="ORF">RND81_09G110800</name>
</gene>
<name>A0AAW1ILF5_SAPOF</name>